<comment type="caution">
    <text evidence="2">The sequence shown here is derived from an EMBL/GenBank/DDBJ whole genome shotgun (WGS) entry which is preliminary data.</text>
</comment>
<name>A0ABR1LM33_9PEZI</name>
<feature type="region of interest" description="Disordered" evidence="1">
    <location>
        <begin position="159"/>
        <end position="204"/>
    </location>
</feature>
<dbReference type="EMBL" id="JBBPDW010000039">
    <property type="protein sequence ID" value="KAK7535561.1"/>
    <property type="molecule type" value="Genomic_DNA"/>
</dbReference>
<keyword evidence="3" id="KW-1185">Reference proteome</keyword>
<sequence>MLVSRTSITNQHDRSRTKTSSPTSFANIQSPISLSATNPTTMPAPSSPGLTEEDQRQFENFSGVVRDSPPPSAEEQLQFANFSSIVVSNLERWPAWQRLHRRIALSEVGAMALGLMEALPDLNNEDVVTLVLQAAEGELSEGEEASLLNLVKSVWDDRQSDYAGPDAMATEDEDESLSSLEEEEKKGDGDGDDDDEPQQQQQQQ</sequence>
<feature type="compositionally biased region" description="Polar residues" evidence="1">
    <location>
        <begin position="18"/>
        <end position="44"/>
    </location>
</feature>
<proteinExistence type="predicted"/>
<accession>A0ABR1LM33</accession>
<evidence type="ECO:0000313" key="3">
    <source>
        <dbReference type="Proteomes" id="UP001365128"/>
    </source>
</evidence>
<feature type="compositionally biased region" description="Acidic residues" evidence="1">
    <location>
        <begin position="169"/>
        <end position="182"/>
    </location>
</feature>
<dbReference type="Proteomes" id="UP001365128">
    <property type="component" value="Unassembled WGS sequence"/>
</dbReference>
<evidence type="ECO:0000313" key="2">
    <source>
        <dbReference type="EMBL" id="KAK7535561.1"/>
    </source>
</evidence>
<protein>
    <submittedName>
        <fullName evidence="2">Uncharacterized protein</fullName>
    </submittedName>
</protein>
<evidence type="ECO:0000256" key="1">
    <source>
        <dbReference type="SAM" id="MobiDB-lite"/>
    </source>
</evidence>
<reference evidence="2 3" key="1">
    <citation type="submission" date="2024-04" db="EMBL/GenBank/DDBJ databases">
        <title>Phyllosticta paracitricarpa is synonymous to the EU quarantine fungus P. citricarpa based on phylogenomic analyses.</title>
        <authorList>
            <consortium name="Lawrence Berkeley National Laboratory"/>
            <person name="Van Ingen-Buijs V.A."/>
            <person name="Van Westerhoven A.C."/>
            <person name="Haridas S."/>
            <person name="Skiadas P."/>
            <person name="Martin F."/>
            <person name="Groenewald J.Z."/>
            <person name="Crous P.W."/>
            <person name="Seidl M.F."/>
        </authorList>
    </citation>
    <scope>NUCLEOTIDE SEQUENCE [LARGE SCALE GENOMIC DNA]</scope>
    <source>
        <strain evidence="2 3">CBS 122670</strain>
    </source>
</reference>
<gene>
    <name evidence="2" type="ORF">IWX46DRAFT_584035</name>
</gene>
<organism evidence="2 3">
    <name type="scientific">Phyllosticta citricarpa</name>
    <dbReference type="NCBI Taxonomy" id="55181"/>
    <lineage>
        <taxon>Eukaryota</taxon>
        <taxon>Fungi</taxon>
        <taxon>Dikarya</taxon>
        <taxon>Ascomycota</taxon>
        <taxon>Pezizomycotina</taxon>
        <taxon>Dothideomycetes</taxon>
        <taxon>Dothideomycetes incertae sedis</taxon>
        <taxon>Botryosphaeriales</taxon>
        <taxon>Phyllostictaceae</taxon>
        <taxon>Phyllosticta</taxon>
    </lineage>
</organism>
<feature type="region of interest" description="Disordered" evidence="1">
    <location>
        <begin position="1"/>
        <end position="54"/>
    </location>
</feature>
<feature type="compositionally biased region" description="Polar residues" evidence="1">
    <location>
        <begin position="1"/>
        <end position="10"/>
    </location>
</feature>